<organism evidence="1 2">
    <name type="scientific">Colletotrichum truncatum</name>
    <name type="common">Anthracnose fungus</name>
    <name type="synonym">Colletotrichum capsici</name>
    <dbReference type="NCBI Taxonomy" id="5467"/>
    <lineage>
        <taxon>Eukaryota</taxon>
        <taxon>Fungi</taxon>
        <taxon>Dikarya</taxon>
        <taxon>Ascomycota</taxon>
        <taxon>Pezizomycotina</taxon>
        <taxon>Sordariomycetes</taxon>
        <taxon>Hypocreomycetidae</taxon>
        <taxon>Glomerellales</taxon>
        <taxon>Glomerellaceae</taxon>
        <taxon>Colletotrichum</taxon>
        <taxon>Colletotrichum truncatum species complex</taxon>
    </lineage>
</organism>
<reference evidence="1 2" key="1">
    <citation type="journal article" date="2020" name="Phytopathology">
        <title>Genome Sequence Resources of Colletotrichum truncatum, C. plurivorum, C. musicola, and C. sojae: Four Species Pathogenic to Soybean (Glycine max).</title>
        <authorList>
            <person name="Rogerio F."/>
            <person name="Boufleur T.R."/>
            <person name="Ciampi-Guillardi M."/>
            <person name="Sukno S.A."/>
            <person name="Thon M.R."/>
            <person name="Massola Junior N.S."/>
            <person name="Baroncelli R."/>
        </authorList>
    </citation>
    <scope>NUCLEOTIDE SEQUENCE [LARGE SCALE GENOMIC DNA]</scope>
    <source>
        <strain evidence="1 2">CMES1059</strain>
    </source>
</reference>
<proteinExistence type="predicted"/>
<dbReference type="EMBL" id="VUJX02000016">
    <property type="protein sequence ID" value="KAL0929615.1"/>
    <property type="molecule type" value="Genomic_DNA"/>
</dbReference>
<evidence type="ECO:0000313" key="2">
    <source>
        <dbReference type="Proteomes" id="UP000805649"/>
    </source>
</evidence>
<sequence length="161" mass="18124">MEVRCGALAEAGWSSRILVVDVVCVVTGADRTFYGVVTENLDLASWDWPRVDGLQWVFHDGKSIRLWQECVQRPHLINGAWDFDVESIVACYETDSGHLYYGVKWAGYECPTWETENDIRSYSHLLSGHDQVCECTPNTGFSPGATLRGLQYGSFTYCVDV</sequence>
<dbReference type="Proteomes" id="UP000805649">
    <property type="component" value="Unassembled WGS sequence"/>
</dbReference>
<keyword evidence="2" id="KW-1185">Reference proteome</keyword>
<protein>
    <submittedName>
        <fullName evidence="1">Uncharacterized protein</fullName>
    </submittedName>
</protein>
<comment type="caution">
    <text evidence="1">The sequence shown here is derived from an EMBL/GenBank/DDBJ whole genome shotgun (WGS) entry which is preliminary data.</text>
</comment>
<name>A0ACC3YCS1_COLTU</name>
<gene>
    <name evidence="1" type="ORF">CTRU02_215514</name>
</gene>
<accession>A0ACC3YCS1</accession>
<evidence type="ECO:0000313" key="1">
    <source>
        <dbReference type="EMBL" id="KAL0929615.1"/>
    </source>
</evidence>